<feature type="compositionally biased region" description="Basic and acidic residues" evidence="2">
    <location>
        <begin position="55"/>
        <end position="64"/>
    </location>
</feature>
<keyword evidence="5" id="KW-1185">Reference proteome</keyword>
<feature type="domain" description="BEN" evidence="3">
    <location>
        <begin position="143"/>
        <end position="249"/>
    </location>
</feature>
<feature type="coiled-coil region" evidence="1">
    <location>
        <begin position="71"/>
        <end position="105"/>
    </location>
</feature>
<evidence type="ECO:0000313" key="5">
    <source>
        <dbReference type="Proteomes" id="UP001321473"/>
    </source>
</evidence>
<feature type="region of interest" description="Disordered" evidence="2">
    <location>
        <begin position="1"/>
        <end position="64"/>
    </location>
</feature>
<dbReference type="InterPro" id="IPR018379">
    <property type="entry name" value="BEN_domain"/>
</dbReference>
<dbReference type="GO" id="GO:0045892">
    <property type="term" value="P:negative regulation of DNA-templated transcription"/>
    <property type="evidence" value="ECO:0007669"/>
    <property type="project" value="InterPro"/>
</dbReference>
<dbReference type="Proteomes" id="UP001321473">
    <property type="component" value="Unassembled WGS sequence"/>
</dbReference>
<accession>A0AAQ4E2I9</accession>
<dbReference type="PANTHER" id="PTHR14628">
    <property type="entry name" value="BEN DOMAIN-CONTAINING PROTEIN 5"/>
    <property type="match status" value="1"/>
</dbReference>
<gene>
    <name evidence="4" type="ORF">V5799_014605</name>
</gene>
<evidence type="ECO:0000256" key="1">
    <source>
        <dbReference type="SAM" id="Coils"/>
    </source>
</evidence>
<name>A0AAQ4E2I9_AMBAM</name>
<protein>
    <recommendedName>
        <fullName evidence="3">BEN domain-containing protein</fullName>
    </recommendedName>
</protein>
<dbReference type="GO" id="GO:0003677">
    <property type="term" value="F:DNA binding"/>
    <property type="evidence" value="ECO:0007669"/>
    <property type="project" value="InterPro"/>
</dbReference>
<feature type="compositionally biased region" description="Basic residues" evidence="2">
    <location>
        <begin position="31"/>
        <end position="43"/>
    </location>
</feature>
<proteinExistence type="predicted"/>
<evidence type="ECO:0000313" key="4">
    <source>
        <dbReference type="EMBL" id="KAK8768929.1"/>
    </source>
</evidence>
<dbReference type="PROSITE" id="PS51457">
    <property type="entry name" value="BEN"/>
    <property type="match status" value="1"/>
</dbReference>
<reference evidence="4 5" key="1">
    <citation type="journal article" date="2023" name="Arcadia Sci">
        <title>De novo assembly of a long-read Amblyomma americanum tick genome.</title>
        <authorList>
            <person name="Chou S."/>
            <person name="Poskanzer K.E."/>
            <person name="Rollins M."/>
            <person name="Thuy-Boun P.S."/>
        </authorList>
    </citation>
    <scope>NUCLEOTIDE SEQUENCE [LARGE SCALE GENOMIC DNA]</scope>
    <source>
        <strain evidence="4">F_SG_1</strain>
        <tissue evidence="4">Salivary glands</tissue>
    </source>
</reference>
<organism evidence="4 5">
    <name type="scientific">Amblyomma americanum</name>
    <name type="common">Lone star tick</name>
    <dbReference type="NCBI Taxonomy" id="6943"/>
    <lineage>
        <taxon>Eukaryota</taxon>
        <taxon>Metazoa</taxon>
        <taxon>Ecdysozoa</taxon>
        <taxon>Arthropoda</taxon>
        <taxon>Chelicerata</taxon>
        <taxon>Arachnida</taxon>
        <taxon>Acari</taxon>
        <taxon>Parasitiformes</taxon>
        <taxon>Ixodida</taxon>
        <taxon>Ixodoidea</taxon>
        <taxon>Ixodidae</taxon>
        <taxon>Amblyomminae</taxon>
        <taxon>Amblyomma</taxon>
    </lineage>
</organism>
<dbReference type="EMBL" id="JARKHS020023275">
    <property type="protein sequence ID" value="KAK8768929.1"/>
    <property type="molecule type" value="Genomic_DNA"/>
</dbReference>
<evidence type="ECO:0000256" key="2">
    <source>
        <dbReference type="SAM" id="MobiDB-lite"/>
    </source>
</evidence>
<feature type="region of interest" description="Disordered" evidence="2">
    <location>
        <begin position="109"/>
        <end position="140"/>
    </location>
</feature>
<dbReference type="AlphaFoldDB" id="A0AAQ4E2I9"/>
<comment type="caution">
    <text evidence="4">The sequence shown here is derived from an EMBL/GenBank/DDBJ whole genome shotgun (WGS) entry which is preliminary data.</text>
</comment>
<dbReference type="InterPro" id="IPR040391">
    <property type="entry name" value="BEND5"/>
</dbReference>
<evidence type="ECO:0000259" key="3">
    <source>
        <dbReference type="PROSITE" id="PS51457"/>
    </source>
</evidence>
<keyword evidence="1" id="KW-0175">Coiled coil</keyword>
<sequence length="249" mass="28693">MAEERVPSPDSILSEAESNNGQLAVEDFSRKKNRAAPSMRKRLRDFLNGEEPSSDEERLGAKGRYQERESIRALRKKIRHLEAKMDALERRNDRLEDLLVNRLSRFREVSRPGTSADKTTRDTDPNENATPDFPEVDGQVDIGEGVHIPAEDWRKLLGQDRDSLFCKHAVKLLWSRSELKERSVTGKPSRNIHISQASLKALSPVKLRAVENAFKVFVGKMPNEVPTRQRLKRMNYYIAEMLNDLRRMK</sequence>
<dbReference type="PANTHER" id="PTHR14628:SF1">
    <property type="entry name" value="BEN DOMAIN-CONTAINING PROTEIN 5"/>
    <property type="match status" value="1"/>
</dbReference>
<dbReference type="Gene3D" id="1.10.10.2590">
    <property type="entry name" value="BEN domain"/>
    <property type="match status" value="1"/>
</dbReference>